<evidence type="ECO:0000259" key="1">
    <source>
        <dbReference type="Pfam" id="PF13200"/>
    </source>
</evidence>
<dbReference type="InterPro" id="IPR025275">
    <property type="entry name" value="DUF4015"/>
</dbReference>
<feature type="domain" description="DUF4015" evidence="1">
    <location>
        <begin position="2"/>
        <end position="262"/>
    </location>
</feature>
<evidence type="ECO:0000313" key="2">
    <source>
        <dbReference type="EMBL" id="MBF1272903.1"/>
    </source>
</evidence>
<dbReference type="Proteomes" id="UP000775770">
    <property type="component" value="Unassembled WGS sequence"/>
</dbReference>
<sequence length="289" mass="33161">NIVKDLPALLKKCHEQGLYLIARLVCFRDPAMGEVHPEWMNQKADGSLFKDNSGMTWINPYKKDYWDYIASVAERCADDGFDEIQLDYVRFCTEKGMKEVQYPEEAETNKTQIITDFVQYMSDRLANKQVFFSTDVFGTIIGSYVDSTAVGQDYSDMAASVDYMCPMIYPSHYGDGNFGIEHPDTDPYKTIYSALRSSQKELALVKSGDNYQATVRPWLQGFTASYLQHYIPYEKEQFRAQIQAVYDSGYDEWLFWNAGSNYDFSYFYTKEEGASVLSEAKTDQEGNNG</sequence>
<evidence type="ECO:0000313" key="3">
    <source>
        <dbReference type="Proteomes" id="UP000775770"/>
    </source>
</evidence>
<dbReference type="RefSeq" id="WP_304071655.1">
    <property type="nucleotide sequence ID" value="NZ_JABZRA010000070.1"/>
</dbReference>
<dbReference type="EMBL" id="JABZRA010000070">
    <property type="protein sequence ID" value="MBF1272903.1"/>
    <property type="molecule type" value="Genomic_DNA"/>
</dbReference>
<organism evidence="2 3">
    <name type="scientific">Oribacterium sinus</name>
    <dbReference type="NCBI Taxonomy" id="237576"/>
    <lineage>
        <taxon>Bacteria</taxon>
        <taxon>Bacillati</taxon>
        <taxon>Bacillota</taxon>
        <taxon>Clostridia</taxon>
        <taxon>Lachnospirales</taxon>
        <taxon>Lachnospiraceae</taxon>
        <taxon>Oribacterium</taxon>
    </lineage>
</organism>
<reference evidence="2" key="1">
    <citation type="submission" date="2020-04" db="EMBL/GenBank/DDBJ databases">
        <title>Deep metagenomics examines the oral microbiome during advanced dental caries in children, revealing novel taxa and co-occurrences with host molecules.</title>
        <authorList>
            <person name="Baker J.L."/>
            <person name="Morton J.T."/>
            <person name="Dinis M."/>
            <person name="Alvarez R."/>
            <person name="Tran N.C."/>
            <person name="Knight R."/>
            <person name="Edlund A."/>
        </authorList>
    </citation>
    <scope>NUCLEOTIDE SEQUENCE</scope>
    <source>
        <strain evidence="2">JCVI_38_bin.19</strain>
    </source>
</reference>
<dbReference type="InterPro" id="IPR017853">
    <property type="entry name" value="GH"/>
</dbReference>
<comment type="caution">
    <text evidence="2">The sequence shown here is derived from an EMBL/GenBank/DDBJ whole genome shotgun (WGS) entry which is preliminary data.</text>
</comment>
<feature type="non-terminal residue" evidence="2">
    <location>
        <position position="1"/>
    </location>
</feature>
<dbReference type="Pfam" id="PF13200">
    <property type="entry name" value="DUF4015"/>
    <property type="match status" value="1"/>
</dbReference>
<name>A0A930DL08_9FIRM</name>
<dbReference type="SUPFAM" id="SSF51445">
    <property type="entry name" value="(Trans)glycosidases"/>
    <property type="match status" value="1"/>
</dbReference>
<accession>A0A930DL08</accession>
<dbReference type="Gene3D" id="3.20.20.80">
    <property type="entry name" value="Glycosidases"/>
    <property type="match status" value="1"/>
</dbReference>
<gene>
    <name evidence="2" type="ORF">HXM90_05715</name>
</gene>
<protein>
    <submittedName>
        <fullName evidence="2">Sugar fermentation stimulation protein</fullName>
    </submittedName>
</protein>
<proteinExistence type="predicted"/>
<dbReference type="AlphaFoldDB" id="A0A930DL08"/>